<proteinExistence type="predicted"/>
<keyword evidence="1" id="KW-0472">Membrane</keyword>
<evidence type="ECO:0000313" key="2">
    <source>
        <dbReference type="EMBL" id="KXB55712.1"/>
    </source>
</evidence>
<sequence length="80" mass="9062">MKKIFIIVSSALYSFVALGLIISTFFIKNASLNKKIIIISLVSVIIIKLVEVFKVKETRISSIVTIIILISLLVYYLTYH</sequence>
<comment type="caution">
    <text evidence="2">The sequence shown here is derived from an EMBL/GenBank/DDBJ whole genome shotgun (WGS) entry which is preliminary data.</text>
</comment>
<feature type="transmembrane region" description="Helical" evidence="1">
    <location>
        <begin position="36"/>
        <end position="53"/>
    </location>
</feature>
<reference evidence="2 3" key="1">
    <citation type="submission" date="2016-01" db="EMBL/GenBank/DDBJ databases">
        <authorList>
            <person name="Mitreva M."/>
            <person name="Pepin K.H."/>
            <person name="Mihindukulasuriya K.A."/>
            <person name="Fulton R."/>
            <person name="Fronick C."/>
            <person name="O'Laughlin M."/>
            <person name="Miner T."/>
            <person name="Herter B."/>
            <person name="Rosa B.A."/>
            <person name="Cordes M."/>
            <person name="Tomlinson C."/>
            <person name="Wollam A."/>
            <person name="Palsikar V.B."/>
            <person name="Mardis E.R."/>
            <person name="Wilson R.K."/>
        </authorList>
    </citation>
    <scope>NUCLEOTIDE SEQUENCE [LARGE SCALE GENOMIC DNA]</scope>
    <source>
        <strain evidence="2 3">KA00071</strain>
    </source>
</reference>
<accession>A0ABR5TKH5</accession>
<dbReference type="Proteomes" id="UP000070467">
    <property type="component" value="Unassembled WGS sequence"/>
</dbReference>
<keyword evidence="1" id="KW-0812">Transmembrane</keyword>
<evidence type="ECO:0000256" key="1">
    <source>
        <dbReference type="SAM" id="Phobius"/>
    </source>
</evidence>
<feature type="transmembrane region" description="Helical" evidence="1">
    <location>
        <begin position="59"/>
        <end position="78"/>
    </location>
</feature>
<gene>
    <name evidence="2" type="ORF">HMPREF1871_01165</name>
</gene>
<protein>
    <submittedName>
        <fullName evidence="2">Uncharacterized protein</fullName>
    </submittedName>
</protein>
<evidence type="ECO:0000313" key="3">
    <source>
        <dbReference type="Proteomes" id="UP000070467"/>
    </source>
</evidence>
<keyword evidence="3" id="KW-1185">Reference proteome</keyword>
<dbReference type="EMBL" id="LSDB01000065">
    <property type="protein sequence ID" value="KXB55712.1"/>
    <property type="molecule type" value="Genomic_DNA"/>
</dbReference>
<name>A0ABR5TKH5_9BACL</name>
<organism evidence="2 3">
    <name type="scientific">Gemelliphila asaccharolytica</name>
    <dbReference type="NCBI Taxonomy" id="502393"/>
    <lineage>
        <taxon>Bacteria</taxon>
        <taxon>Bacillati</taxon>
        <taxon>Bacillota</taxon>
        <taxon>Bacilli</taxon>
        <taxon>Bacillales</taxon>
        <taxon>Gemellaceae</taxon>
        <taxon>Gemelliphila</taxon>
    </lineage>
</organism>
<feature type="transmembrane region" description="Helical" evidence="1">
    <location>
        <begin position="6"/>
        <end position="27"/>
    </location>
</feature>
<dbReference type="RefSeq" id="WP_066131003.1">
    <property type="nucleotide sequence ID" value="NZ_KQ959906.1"/>
</dbReference>
<keyword evidence="1" id="KW-1133">Transmembrane helix</keyword>